<reference evidence="1" key="1">
    <citation type="journal article" date="2015" name="Nature">
        <title>Complex archaea that bridge the gap between prokaryotes and eukaryotes.</title>
        <authorList>
            <person name="Spang A."/>
            <person name="Saw J.H."/>
            <person name="Jorgensen S.L."/>
            <person name="Zaremba-Niedzwiedzka K."/>
            <person name="Martijn J."/>
            <person name="Lind A.E."/>
            <person name="van Eijk R."/>
            <person name="Schleper C."/>
            <person name="Guy L."/>
            <person name="Ettema T.J."/>
        </authorList>
    </citation>
    <scope>NUCLEOTIDE SEQUENCE</scope>
</reference>
<dbReference type="EMBL" id="LAZR01017729">
    <property type="protein sequence ID" value="KKL99216.1"/>
    <property type="molecule type" value="Genomic_DNA"/>
</dbReference>
<comment type="caution">
    <text evidence="1">The sequence shown here is derived from an EMBL/GenBank/DDBJ whole genome shotgun (WGS) entry which is preliminary data.</text>
</comment>
<proteinExistence type="predicted"/>
<gene>
    <name evidence="1" type="ORF">LCGC14_1816630</name>
</gene>
<organism evidence="1">
    <name type="scientific">marine sediment metagenome</name>
    <dbReference type="NCBI Taxonomy" id="412755"/>
    <lineage>
        <taxon>unclassified sequences</taxon>
        <taxon>metagenomes</taxon>
        <taxon>ecological metagenomes</taxon>
    </lineage>
</organism>
<evidence type="ECO:0000313" key="1">
    <source>
        <dbReference type="EMBL" id="KKL99216.1"/>
    </source>
</evidence>
<name>A0A0F9H894_9ZZZZ</name>
<dbReference type="SUPFAM" id="SSF159941">
    <property type="entry name" value="MM3350-like"/>
    <property type="match status" value="1"/>
</dbReference>
<dbReference type="InterPro" id="IPR024047">
    <property type="entry name" value="MM3350-like_sf"/>
</dbReference>
<sequence>MTKHLQFCMSENLQSEQSNNRIFLIKAAAGPFWVYFEVDASSTLGNIDRFLRDLWLECCGHLSAFTIDSSRYYSHREALEPGEKGMDIPLRQVLSPGAKFRHEYDFGTTTELDLQCISERKGKVRSKTQVMARNDMPEILCDECGKPAKEICTECLWEGKGLLCESCVEDHECDEEMLLPVVNSPRMGECGYTG</sequence>
<accession>A0A0F9H894</accession>
<dbReference type="AlphaFoldDB" id="A0A0F9H894"/>
<protein>
    <submittedName>
        <fullName evidence="1">Uncharacterized protein</fullName>
    </submittedName>
</protein>